<name>A0A2P7BVZ4_9HYPH</name>
<feature type="domain" description="Glycosyltransferase 2-like" evidence="1">
    <location>
        <begin position="13"/>
        <end position="125"/>
    </location>
</feature>
<keyword evidence="3" id="KW-1185">Reference proteome</keyword>
<dbReference type="AlphaFoldDB" id="A0A2P7BVZ4"/>
<dbReference type="Gene3D" id="3.90.550.10">
    <property type="entry name" value="Spore Coat Polysaccharide Biosynthesis Protein SpsA, Chain A"/>
    <property type="match status" value="1"/>
</dbReference>
<proteinExistence type="predicted"/>
<dbReference type="SUPFAM" id="SSF53448">
    <property type="entry name" value="Nucleotide-diphospho-sugar transferases"/>
    <property type="match status" value="1"/>
</dbReference>
<comment type="caution">
    <text evidence="2">The sequence shown here is derived from an EMBL/GenBank/DDBJ whole genome shotgun (WGS) entry which is preliminary data.</text>
</comment>
<evidence type="ECO:0000259" key="1">
    <source>
        <dbReference type="Pfam" id="PF00535"/>
    </source>
</evidence>
<dbReference type="InterPro" id="IPR029044">
    <property type="entry name" value="Nucleotide-diphossugar_trans"/>
</dbReference>
<protein>
    <submittedName>
        <fullName evidence="2">Glycosyltransferase family 2 protein</fullName>
    </submittedName>
</protein>
<dbReference type="GO" id="GO:0016740">
    <property type="term" value="F:transferase activity"/>
    <property type="evidence" value="ECO:0007669"/>
    <property type="project" value="UniProtKB-KW"/>
</dbReference>
<dbReference type="Pfam" id="PF00535">
    <property type="entry name" value="Glycos_transf_2"/>
    <property type="match status" value="1"/>
</dbReference>
<gene>
    <name evidence="2" type="ORF">CU102_00820</name>
</gene>
<dbReference type="Proteomes" id="UP000241444">
    <property type="component" value="Unassembled WGS sequence"/>
</dbReference>
<dbReference type="EMBL" id="PGGO01000001">
    <property type="protein sequence ID" value="PSH70631.1"/>
    <property type="molecule type" value="Genomic_DNA"/>
</dbReference>
<dbReference type="OrthoDB" id="9802649at2"/>
<sequence length="308" mass="34573">MLKRTPSSGRVAVLLVTRNGAACLDDHLASIAAQTYPDIDLWISDDASTDATVAIINDWSKRWSKGRVRILEGCGDGPAENFRSLIVNPDIEADYFAFADQHDLWEVEKVANSVRWIEHNAFAVPSAFCSQSLAIRQDGAVSGVSRPMVRDLVFGNALVQDIAPGNRMLFNRMARDLLAQSCRKSEFSSHGWWLYLIVSGAGGVVHCDPQILARERQAQGGNIWNVWLARVRGLIAGEFVEQSDLNVQGLVRNRALLTDEARATCDLYWKVRSDNFIKRLYYLRKSGVYRQTMWEQAGLYLAALLRRL</sequence>
<keyword evidence="2" id="KW-0808">Transferase</keyword>
<organism evidence="2 3">
    <name type="scientific">Phyllobacterium brassicacearum</name>
    <dbReference type="NCBI Taxonomy" id="314235"/>
    <lineage>
        <taxon>Bacteria</taxon>
        <taxon>Pseudomonadati</taxon>
        <taxon>Pseudomonadota</taxon>
        <taxon>Alphaproteobacteria</taxon>
        <taxon>Hyphomicrobiales</taxon>
        <taxon>Phyllobacteriaceae</taxon>
        <taxon>Phyllobacterium</taxon>
    </lineage>
</organism>
<evidence type="ECO:0000313" key="2">
    <source>
        <dbReference type="EMBL" id="PSH70631.1"/>
    </source>
</evidence>
<dbReference type="InterPro" id="IPR001173">
    <property type="entry name" value="Glyco_trans_2-like"/>
</dbReference>
<reference evidence="3" key="1">
    <citation type="submission" date="2017-11" db="EMBL/GenBank/DDBJ databases">
        <authorList>
            <person name="Kuznetsova I."/>
            <person name="Sazanova A."/>
            <person name="Chirak E."/>
            <person name="Safronova V."/>
            <person name="Willems A."/>
        </authorList>
    </citation>
    <scope>NUCLEOTIDE SEQUENCE [LARGE SCALE GENOMIC DNA]</scope>
    <source>
        <strain evidence="3">STM 196</strain>
    </source>
</reference>
<evidence type="ECO:0000313" key="3">
    <source>
        <dbReference type="Proteomes" id="UP000241444"/>
    </source>
</evidence>
<accession>A0A2P7BVZ4</accession>